<comment type="caution">
    <text evidence="2">The sequence shown here is derived from an EMBL/GenBank/DDBJ whole genome shotgun (WGS) entry which is preliminary data.</text>
</comment>
<keyword evidence="1" id="KW-0732">Signal</keyword>
<proteinExistence type="predicted"/>
<sequence>MLFNTILVAALASVAAASPLTARSTQNGNFCMEGNNQVWSLKQNSDIKNQGDLTKHPVWDKKFNNACACADAIKAAPGPRAALFVWNSVTKGCYPKGILDDQPDAEVDDSLLLPQVTVVTTGGGKTYLEGNDDTFNIYQNALCLPLNMGPDTPALKEACQAMINFNDYTYDYAVFTVHHAFIATCALCKYETAAGQVAGWAAYQTI</sequence>
<reference evidence="2" key="1">
    <citation type="submission" date="2020-05" db="EMBL/GenBank/DDBJ databases">
        <title>Phylogenomic resolution of chytrid fungi.</title>
        <authorList>
            <person name="Stajich J.E."/>
            <person name="Amses K."/>
            <person name="Simmons R."/>
            <person name="Seto K."/>
            <person name="Myers J."/>
            <person name="Bonds A."/>
            <person name="Quandt C.A."/>
            <person name="Barry K."/>
            <person name="Liu P."/>
            <person name="Grigoriev I."/>
            <person name="Longcore J.E."/>
            <person name="James T.Y."/>
        </authorList>
    </citation>
    <scope>NUCLEOTIDE SEQUENCE</scope>
    <source>
        <strain evidence="2">JEL0379</strain>
    </source>
</reference>
<evidence type="ECO:0000313" key="2">
    <source>
        <dbReference type="EMBL" id="KAJ3175599.1"/>
    </source>
</evidence>
<accession>A0AAD5XLC3</accession>
<feature type="chain" id="PRO_5042280203" evidence="1">
    <location>
        <begin position="17"/>
        <end position="206"/>
    </location>
</feature>
<dbReference type="Proteomes" id="UP001212152">
    <property type="component" value="Unassembled WGS sequence"/>
</dbReference>
<organism evidence="2 3">
    <name type="scientific">Geranomyces variabilis</name>
    <dbReference type="NCBI Taxonomy" id="109894"/>
    <lineage>
        <taxon>Eukaryota</taxon>
        <taxon>Fungi</taxon>
        <taxon>Fungi incertae sedis</taxon>
        <taxon>Chytridiomycota</taxon>
        <taxon>Chytridiomycota incertae sedis</taxon>
        <taxon>Chytridiomycetes</taxon>
        <taxon>Spizellomycetales</taxon>
        <taxon>Powellomycetaceae</taxon>
        <taxon>Geranomyces</taxon>
    </lineage>
</organism>
<keyword evidence="3" id="KW-1185">Reference proteome</keyword>
<protein>
    <submittedName>
        <fullName evidence="2">Uncharacterized protein</fullName>
    </submittedName>
</protein>
<evidence type="ECO:0000256" key="1">
    <source>
        <dbReference type="SAM" id="SignalP"/>
    </source>
</evidence>
<name>A0AAD5XLC3_9FUNG</name>
<dbReference type="AlphaFoldDB" id="A0AAD5XLC3"/>
<feature type="signal peptide" evidence="1">
    <location>
        <begin position="1"/>
        <end position="16"/>
    </location>
</feature>
<evidence type="ECO:0000313" key="3">
    <source>
        <dbReference type="Proteomes" id="UP001212152"/>
    </source>
</evidence>
<dbReference type="EMBL" id="JADGJQ010000050">
    <property type="protein sequence ID" value="KAJ3175599.1"/>
    <property type="molecule type" value="Genomic_DNA"/>
</dbReference>
<gene>
    <name evidence="2" type="ORF">HDU87_006096</name>
</gene>